<protein>
    <submittedName>
        <fullName evidence="1">Uncharacterized protein</fullName>
    </submittedName>
</protein>
<gene>
    <name evidence="1" type="ORF">F2Q70_00035948</name>
</gene>
<comment type="caution">
    <text evidence="1">The sequence shown here is derived from an EMBL/GenBank/DDBJ whole genome shotgun (WGS) entry which is preliminary data.</text>
</comment>
<reference evidence="1" key="1">
    <citation type="submission" date="2019-12" db="EMBL/GenBank/DDBJ databases">
        <title>Genome sequencing and annotation of Brassica cretica.</title>
        <authorList>
            <person name="Studholme D.J."/>
            <person name="Sarris P.F."/>
        </authorList>
    </citation>
    <scope>NUCLEOTIDE SEQUENCE</scope>
    <source>
        <strain evidence="1">PFS-102/07</strain>
        <tissue evidence="1">Leaf</tissue>
    </source>
</reference>
<proteinExistence type="predicted"/>
<organism evidence="1">
    <name type="scientific">Brassica cretica</name>
    <name type="common">Mustard</name>
    <dbReference type="NCBI Taxonomy" id="69181"/>
    <lineage>
        <taxon>Eukaryota</taxon>
        <taxon>Viridiplantae</taxon>
        <taxon>Streptophyta</taxon>
        <taxon>Embryophyta</taxon>
        <taxon>Tracheophyta</taxon>
        <taxon>Spermatophyta</taxon>
        <taxon>Magnoliopsida</taxon>
        <taxon>eudicotyledons</taxon>
        <taxon>Gunneridae</taxon>
        <taxon>Pentapetalae</taxon>
        <taxon>rosids</taxon>
        <taxon>malvids</taxon>
        <taxon>Brassicales</taxon>
        <taxon>Brassicaceae</taxon>
        <taxon>Brassiceae</taxon>
        <taxon>Brassica</taxon>
    </lineage>
</organism>
<accession>A0A8S9JPC0</accession>
<dbReference type="AlphaFoldDB" id="A0A8S9JPC0"/>
<name>A0A8S9JPC0_BRACR</name>
<evidence type="ECO:0000313" key="1">
    <source>
        <dbReference type="EMBL" id="KAF2584001.1"/>
    </source>
</evidence>
<sequence length="56" mass="6021">MLGTTSPWVGSEFSCLPRSWLAADSPCSSWFSRSVFIAGCVSGGSPFHHVCHSRFG</sequence>
<dbReference type="EMBL" id="QGKY02000246">
    <property type="protein sequence ID" value="KAF2584001.1"/>
    <property type="molecule type" value="Genomic_DNA"/>
</dbReference>